<dbReference type="GeneID" id="96776722"/>
<evidence type="ECO:0000313" key="4">
    <source>
        <dbReference type="Proteomes" id="UP000830925"/>
    </source>
</evidence>
<gene>
    <name evidence="3" type="ORF">MXF72_19255</name>
</gene>
<evidence type="ECO:0008006" key="5">
    <source>
        <dbReference type="Google" id="ProtNLM"/>
    </source>
</evidence>
<accession>A0AAE9HDX4</accession>
<dbReference type="Proteomes" id="UP000830925">
    <property type="component" value="Chromosome"/>
</dbReference>
<dbReference type="AlphaFoldDB" id="A0AAE9HDX4"/>
<reference evidence="3" key="1">
    <citation type="submission" date="2022-04" db="EMBL/GenBank/DDBJ databases">
        <title>Genomic mining of Alcaligenes faecalis D334 producing ectoin and derivatives.</title>
        <authorList>
            <person name="Doan V.T."/>
            <person name="Quach N.T."/>
            <person name="Vu T.-H.-N."/>
            <person name="Phi Q.-T."/>
        </authorList>
    </citation>
    <scope>NUCLEOTIDE SEQUENCE</scope>
    <source>
        <strain evidence="3">D334</strain>
    </source>
</reference>
<feature type="region of interest" description="Disordered" evidence="2">
    <location>
        <begin position="1"/>
        <end position="71"/>
    </location>
</feature>
<name>A0AAE9HDX4_ALCFA</name>
<keyword evidence="1" id="KW-0175">Coiled coil</keyword>
<feature type="coiled-coil region" evidence="1">
    <location>
        <begin position="73"/>
        <end position="100"/>
    </location>
</feature>
<sequence>MHRQTMPVAEPLNASAMTPPVVPEQEESGSIDSSGRIKVHLSPMGKDLSLTSQQAQKKGRDKDIDDSSLPDGVKDILKRIRDLKEQIQQKLMELQRIQASDKGSEAEKKQELERVQGELTSLNGALSSAHAMLNKVMDDIELDGDSRMEVADLLMK</sequence>
<dbReference type="RefSeq" id="WP_235332444.1">
    <property type="nucleotide sequence ID" value="NZ_CP023256.1"/>
</dbReference>
<organism evidence="3 4">
    <name type="scientific">Alcaligenes faecalis</name>
    <dbReference type="NCBI Taxonomy" id="511"/>
    <lineage>
        <taxon>Bacteria</taxon>
        <taxon>Pseudomonadati</taxon>
        <taxon>Pseudomonadota</taxon>
        <taxon>Betaproteobacteria</taxon>
        <taxon>Burkholderiales</taxon>
        <taxon>Alcaligenaceae</taxon>
        <taxon>Alcaligenes</taxon>
    </lineage>
</organism>
<protein>
    <recommendedName>
        <fullName evidence="5">Chemotaxis protein</fullName>
    </recommendedName>
</protein>
<evidence type="ECO:0000256" key="2">
    <source>
        <dbReference type="SAM" id="MobiDB-lite"/>
    </source>
</evidence>
<evidence type="ECO:0000256" key="1">
    <source>
        <dbReference type="SAM" id="Coils"/>
    </source>
</evidence>
<evidence type="ECO:0000313" key="3">
    <source>
        <dbReference type="EMBL" id="UPL21492.1"/>
    </source>
</evidence>
<proteinExistence type="predicted"/>
<dbReference type="EMBL" id="CP095873">
    <property type="protein sequence ID" value="UPL21492.1"/>
    <property type="molecule type" value="Genomic_DNA"/>
</dbReference>